<keyword evidence="2" id="KW-1185">Reference proteome</keyword>
<proteinExistence type="predicted"/>
<organism evidence="1 2">
    <name type="scientific">Mycetocola lacteus</name>
    <dbReference type="NCBI Taxonomy" id="76637"/>
    <lineage>
        <taxon>Bacteria</taxon>
        <taxon>Bacillati</taxon>
        <taxon>Actinomycetota</taxon>
        <taxon>Actinomycetes</taxon>
        <taxon>Micrococcales</taxon>
        <taxon>Microbacteriaceae</taxon>
        <taxon>Mycetocola</taxon>
    </lineage>
</organism>
<dbReference type="Proteomes" id="UP000269438">
    <property type="component" value="Unassembled WGS sequence"/>
</dbReference>
<gene>
    <name evidence="1" type="ORF">D9V34_08025</name>
</gene>
<dbReference type="EMBL" id="RCUY01000005">
    <property type="protein sequence ID" value="RLP83169.1"/>
    <property type="molecule type" value="Genomic_DNA"/>
</dbReference>
<dbReference type="RefSeq" id="WP_121688297.1">
    <property type="nucleotide sequence ID" value="NZ_RCUY01000005.1"/>
</dbReference>
<accession>A0A3L7ARN9</accession>
<evidence type="ECO:0000313" key="1">
    <source>
        <dbReference type="EMBL" id="RLP83169.1"/>
    </source>
</evidence>
<evidence type="ECO:0000313" key="2">
    <source>
        <dbReference type="Proteomes" id="UP000269438"/>
    </source>
</evidence>
<dbReference type="AlphaFoldDB" id="A0A3L7ARN9"/>
<comment type="caution">
    <text evidence="1">The sequence shown here is derived from an EMBL/GenBank/DDBJ whole genome shotgun (WGS) entry which is preliminary data.</text>
</comment>
<protein>
    <submittedName>
        <fullName evidence="1">Uncharacterized protein</fullName>
    </submittedName>
</protein>
<name>A0A3L7ARN9_9MICO</name>
<reference evidence="1 2" key="1">
    <citation type="submission" date="2018-10" db="EMBL/GenBank/DDBJ databases">
        <authorList>
            <person name="Li J."/>
        </authorList>
    </citation>
    <scope>NUCLEOTIDE SEQUENCE [LARGE SCALE GENOMIC DNA]</scope>
    <source>
        <strain evidence="1 2">JCM 11654</strain>
    </source>
</reference>
<sequence length="167" mass="18620">MNDTHLVTTNGASVGPLTSISRPYAAQIRRFLDLLDGDTRWAFSLWRAPEGVHLMDIDLDRFPQAYLQSAGSAQAMVIEVRFIEDDGIARRYAVGHPNGDYAGEPTVSIPYRSNEAAVRVYPSEVFDAAEAADIYDHYFQTDRVPADYVLRPLDPQHSTHHTQGSTP</sequence>
<dbReference type="OrthoDB" id="5110616at2"/>